<feature type="signal peptide" evidence="7">
    <location>
        <begin position="1"/>
        <end position="24"/>
    </location>
</feature>
<evidence type="ECO:0000256" key="6">
    <source>
        <dbReference type="ARBA" id="ARBA00023180"/>
    </source>
</evidence>
<evidence type="ECO:0000259" key="8">
    <source>
        <dbReference type="Pfam" id="PF08488"/>
    </source>
</evidence>
<dbReference type="Proteomes" id="UP000215914">
    <property type="component" value="Chromosome 9"/>
</dbReference>
<dbReference type="AlphaFoldDB" id="A0A251TSK9"/>
<dbReference type="InterPro" id="IPR025287">
    <property type="entry name" value="WAK_GUB"/>
</dbReference>
<dbReference type="PANTHER" id="PTHR33491">
    <property type="entry name" value="OSJNBA0016N04.9 PROTEIN"/>
    <property type="match status" value="1"/>
</dbReference>
<evidence type="ECO:0000256" key="1">
    <source>
        <dbReference type="ARBA" id="ARBA00004479"/>
    </source>
</evidence>
<evidence type="ECO:0000256" key="4">
    <source>
        <dbReference type="ARBA" id="ARBA00022729"/>
    </source>
</evidence>
<evidence type="ECO:0000259" key="9">
    <source>
        <dbReference type="Pfam" id="PF13947"/>
    </source>
</evidence>
<keyword evidence="12" id="KW-1185">Reference proteome</keyword>
<feature type="domain" description="Wall-associated receptor kinase galacturonan-binding" evidence="9">
    <location>
        <begin position="31"/>
        <end position="88"/>
    </location>
</feature>
<evidence type="ECO:0000256" key="5">
    <source>
        <dbReference type="ARBA" id="ARBA00023157"/>
    </source>
</evidence>
<dbReference type="Gramene" id="mRNA:HanXRQr2_Chr09g0367951">
    <property type="protein sequence ID" value="mRNA:HanXRQr2_Chr09g0367951"/>
    <property type="gene ID" value="HanXRQr2_Chr09g0367951"/>
</dbReference>
<keyword evidence="5" id="KW-1015">Disulfide bond</keyword>
<evidence type="ECO:0000313" key="12">
    <source>
        <dbReference type="Proteomes" id="UP000215914"/>
    </source>
</evidence>
<keyword evidence="11" id="KW-0418">Kinase</keyword>
<feature type="domain" description="Wall-associated receptor kinase galacturonan-binding" evidence="9">
    <location>
        <begin position="291"/>
        <end position="347"/>
    </location>
</feature>
<proteinExistence type="predicted"/>
<keyword evidence="11" id="KW-0675">Receptor</keyword>
<feature type="domain" description="Wall-associated receptor kinase" evidence="8">
    <location>
        <begin position="158"/>
        <end position="232"/>
    </location>
</feature>
<dbReference type="EMBL" id="MNCJ02000324">
    <property type="protein sequence ID" value="KAF5789172.1"/>
    <property type="molecule type" value="Genomic_DNA"/>
</dbReference>
<evidence type="ECO:0000256" key="3">
    <source>
        <dbReference type="ARBA" id="ARBA00022679"/>
    </source>
</evidence>
<dbReference type="GO" id="GO:0004674">
    <property type="term" value="F:protein serine/threonine kinase activity"/>
    <property type="evidence" value="ECO:0007669"/>
    <property type="project" value="UniProtKB-KW"/>
</dbReference>
<protein>
    <submittedName>
        <fullName evidence="10 11">Wall-associated receptor kinase</fullName>
    </submittedName>
</protein>
<dbReference type="InterPro" id="IPR013695">
    <property type="entry name" value="WAK"/>
</dbReference>
<dbReference type="OMA" id="YLEGGCE"/>
<comment type="subcellular location">
    <subcellularLocation>
        <location evidence="1">Membrane</location>
        <topology evidence="1">Single-pass type I membrane protein</topology>
    </subcellularLocation>
</comment>
<dbReference type="Pfam" id="PF13947">
    <property type="entry name" value="GUB_WAK_bind"/>
    <property type="match status" value="2"/>
</dbReference>
<reference evidence="10 12" key="1">
    <citation type="journal article" date="2017" name="Nature">
        <title>The sunflower genome provides insights into oil metabolism, flowering and Asterid evolution.</title>
        <authorList>
            <person name="Badouin H."/>
            <person name="Gouzy J."/>
            <person name="Grassa C.J."/>
            <person name="Murat F."/>
            <person name="Staton S.E."/>
            <person name="Cottret L."/>
            <person name="Lelandais-Briere C."/>
            <person name="Owens G.L."/>
            <person name="Carrere S."/>
            <person name="Mayjonade B."/>
            <person name="Legrand L."/>
            <person name="Gill N."/>
            <person name="Kane N.C."/>
            <person name="Bowers J.E."/>
            <person name="Hubner S."/>
            <person name="Bellec A."/>
            <person name="Berard A."/>
            <person name="Berges H."/>
            <person name="Blanchet N."/>
            <person name="Boniface M.C."/>
            <person name="Brunel D."/>
            <person name="Catrice O."/>
            <person name="Chaidir N."/>
            <person name="Claudel C."/>
            <person name="Donnadieu C."/>
            <person name="Faraut T."/>
            <person name="Fievet G."/>
            <person name="Helmstetter N."/>
            <person name="King M."/>
            <person name="Knapp S.J."/>
            <person name="Lai Z."/>
            <person name="Le Paslier M.C."/>
            <person name="Lippi Y."/>
            <person name="Lorenzon L."/>
            <person name="Mandel J.R."/>
            <person name="Marage G."/>
            <person name="Marchand G."/>
            <person name="Marquand E."/>
            <person name="Bret-Mestries E."/>
            <person name="Morien E."/>
            <person name="Nambeesan S."/>
            <person name="Nguyen T."/>
            <person name="Pegot-Espagnet P."/>
            <person name="Pouilly N."/>
            <person name="Raftis F."/>
            <person name="Sallet E."/>
            <person name="Schiex T."/>
            <person name="Thomas J."/>
            <person name="Vandecasteele C."/>
            <person name="Vares D."/>
            <person name="Vear F."/>
            <person name="Vautrin S."/>
            <person name="Crespi M."/>
            <person name="Mangin B."/>
            <person name="Burke J.M."/>
            <person name="Salse J."/>
            <person name="Munos S."/>
            <person name="Vincourt P."/>
            <person name="Rieseberg L.H."/>
            <person name="Langlade N.B."/>
        </authorList>
    </citation>
    <scope>NUCLEOTIDE SEQUENCE [LARGE SCALE GENOMIC DNA]</scope>
    <source>
        <strain evidence="12">cv. SF193</strain>
        <tissue evidence="10">Leaves</tissue>
    </source>
</reference>
<reference evidence="10" key="3">
    <citation type="submission" date="2020-06" db="EMBL/GenBank/DDBJ databases">
        <title>Helianthus annuus Genome sequencing and assembly Release 2.</title>
        <authorList>
            <person name="Gouzy J."/>
            <person name="Langlade N."/>
            <person name="Munos S."/>
        </authorList>
    </citation>
    <scope>NUCLEOTIDE SEQUENCE</scope>
    <source>
        <tissue evidence="10">Leaves</tissue>
    </source>
</reference>
<keyword evidence="3" id="KW-0808">Transferase</keyword>
<feature type="chain" id="PRO_5012151493" evidence="7">
    <location>
        <begin position="25"/>
        <end position="594"/>
    </location>
</feature>
<evidence type="ECO:0000313" key="10">
    <source>
        <dbReference type="EMBL" id="KAF5789172.1"/>
    </source>
</evidence>
<dbReference type="GO" id="GO:0030247">
    <property type="term" value="F:polysaccharide binding"/>
    <property type="evidence" value="ECO:0007669"/>
    <property type="project" value="InterPro"/>
</dbReference>
<dbReference type="InParanoid" id="A0A251TSK9"/>
<name>A0A251TSK9_HELAN</name>
<dbReference type="Pfam" id="PF08488">
    <property type="entry name" value="WAK"/>
    <property type="match status" value="1"/>
</dbReference>
<dbReference type="EMBL" id="CM007898">
    <property type="protein sequence ID" value="OTG13749.1"/>
    <property type="molecule type" value="Genomic_DNA"/>
</dbReference>
<evidence type="ECO:0000313" key="11">
    <source>
        <dbReference type="EMBL" id="OTG13749.1"/>
    </source>
</evidence>
<organism evidence="11 12">
    <name type="scientific">Helianthus annuus</name>
    <name type="common">Common sunflower</name>
    <dbReference type="NCBI Taxonomy" id="4232"/>
    <lineage>
        <taxon>Eukaryota</taxon>
        <taxon>Viridiplantae</taxon>
        <taxon>Streptophyta</taxon>
        <taxon>Embryophyta</taxon>
        <taxon>Tracheophyta</taxon>
        <taxon>Spermatophyta</taxon>
        <taxon>Magnoliopsida</taxon>
        <taxon>eudicotyledons</taxon>
        <taxon>Gunneridae</taxon>
        <taxon>Pentapetalae</taxon>
        <taxon>asterids</taxon>
        <taxon>campanulids</taxon>
        <taxon>Asterales</taxon>
        <taxon>Asteraceae</taxon>
        <taxon>Asteroideae</taxon>
        <taxon>Heliantheae alliance</taxon>
        <taxon>Heliantheae</taxon>
        <taxon>Helianthus</taxon>
    </lineage>
</organism>
<keyword evidence="4 7" id="KW-0732">Signal</keyword>
<evidence type="ECO:0000256" key="2">
    <source>
        <dbReference type="ARBA" id="ARBA00022527"/>
    </source>
</evidence>
<accession>A0A251TSK9</accession>
<evidence type="ECO:0000256" key="7">
    <source>
        <dbReference type="SAM" id="SignalP"/>
    </source>
</evidence>
<dbReference type="GO" id="GO:0016020">
    <property type="term" value="C:membrane"/>
    <property type="evidence" value="ECO:0007669"/>
    <property type="project" value="UniProtKB-SubCell"/>
</dbReference>
<gene>
    <name evidence="11" type="ORF">HannXRQ_Chr09g0241711</name>
    <name evidence="10" type="ORF">HanXRQr2_Chr09g0367951</name>
</gene>
<reference evidence="11" key="2">
    <citation type="submission" date="2017-02" db="EMBL/GenBank/DDBJ databases">
        <title>Sunflower complete genome.</title>
        <authorList>
            <person name="Langlade N."/>
            <person name="Munos S."/>
        </authorList>
    </citation>
    <scope>NUCLEOTIDE SEQUENCE [LARGE SCALE GENOMIC DNA]</scope>
    <source>
        <tissue evidence="11">Leaves</tissue>
    </source>
</reference>
<sequence>MKFFQLCLHLLTFLLITATAPAIAKYAKRGCNGKCGRVRIPYPFGIGAGCSFNKWYIIGCNNSKPYLPALSNLEVLGINLRNQTVTVNAPKTSDCGNLVQSSSQTTSFDLGESPFWFSKSHNKFVFEGCGTAAMMDGGSVVTGCSTACPGVTFSDRNNCFGIGCCKTAIPYYVKSYSINLTGLERQGDDGGCGSAFLVDETLYNQGRFSDPYIFKNTSVIPTSLLWTLTDSNKLTCCDNRTPVRRRVDVFNDTPVDTWKCGNYYTASSEDSPYLIDGCRDSAIPKYAKTGCKDKCGNVTIPYPFGIGADCSVNKWYIVDCNSSTPYLPALNHLELLDVNLEEQIVNVSASWIPYCQSPVRNSSEIMGVEFGSSPFWFSKSHNKFVFEGCGTASMHMDNGSIITGCSSTCRHDTLGDRNNCFGNGCCQTAIPHYLKSYNINLTGLIEEKGCRSAFLVEDETSYEKSDEGRFSNPSIVRRKTSVIVMSLMWTLKDSDQVTCCYNYPYERILMDMFNGTTVDTLICYNEWSTEGTPYLVDGCKFDNEEKPTEECRRCQDIGGNCRWDTILDVDDELFSRTFNCIHDGERTSLRVILD</sequence>
<keyword evidence="2" id="KW-0723">Serine/threonine-protein kinase</keyword>
<keyword evidence="6" id="KW-0325">Glycoprotein</keyword>